<keyword evidence="2" id="KW-1185">Reference proteome</keyword>
<evidence type="ECO:0000313" key="1">
    <source>
        <dbReference type="EMBL" id="GFZ31638.1"/>
    </source>
</evidence>
<accession>A0ABQ1EAU7</accession>
<organism evidence="1 2">
    <name type="scientific">Clostridium zeae</name>
    <dbReference type="NCBI Taxonomy" id="2759022"/>
    <lineage>
        <taxon>Bacteria</taxon>
        <taxon>Bacillati</taxon>
        <taxon>Bacillota</taxon>
        <taxon>Clostridia</taxon>
        <taxon>Eubacteriales</taxon>
        <taxon>Clostridiaceae</taxon>
        <taxon>Clostridium</taxon>
    </lineage>
</organism>
<protein>
    <submittedName>
        <fullName evidence="1">Uncharacterized protein</fullName>
    </submittedName>
</protein>
<evidence type="ECO:0000313" key="2">
    <source>
        <dbReference type="Proteomes" id="UP000663802"/>
    </source>
</evidence>
<sequence length="65" mass="7714">MKFISKIFKREKPDAIVESSGLIDNKLTHKESIGNRYVKTKRGEFIHYDLYQDNKFITSMLGYRN</sequence>
<dbReference type="RefSeq" id="WP_206869942.1">
    <property type="nucleotide sequence ID" value="NZ_BMBA01000002.1"/>
</dbReference>
<proteinExistence type="predicted"/>
<dbReference type="Proteomes" id="UP000663802">
    <property type="component" value="Unassembled WGS sequence"/>
</dbReference>
<comment type="caution">
    <text evidence="1">The sequence shown here is derived from an EMBL/GenBank/DDBJ whole genome shotgun (WGS) entry which is preliminary data.</text>
</comment>
<name>A0ABQ1EAU7_9CLOT</name>
<reference evidence="1 2" key="1">
    <citation type="journal article" date="2021" name="Int. J. Syst. Evol. Microbiol.">
        <title>Clostridium zeae sp. nov., isolated from corn silage.</title>
        <authorList>
            <person name="Kobayashi H."/>
            <person name="Tanizawa Y."/>
            <person name="Yagura M."/>
            <person name="Sakamoto M."/>
            <person name="Ohkuma M."/>
            <person name="Tohno M."/>
        </authorList>
    </citation>
    <scope>NUCLEOTIDE SEQUENCE [LARGE SCALE GENOMIC DNA]</scope>
    <source>
        <strain evidence="1 2">CSC2</strain>
    </source>
</reference>
<dbReference type="EMBL" id="BMBA01000002">
    <property type="protein sequence ID" value="GFZ31638.1"/>
    <property type="molecule type" value="Genomic_DNA"/>
</dbReference>
<gene>
    <name evidence="1" type="ORF">CSC2_21640</name>
</gene>